<feature type="coiled-coil region" evidence="1">
    <location>
        <begin position="24"/>
        <end position="58"/>
    </location>
</feature>
<organism evidence="2 3">
    <name type="scientific">Caldalkalibacillus uzonensis</name>
    <dbReference type="NCBI Taxonomy" id="353224"/>
    <lineage>
        <taxon>Bacteria</taxon>
        <taxon>Bacillati</taxon>
        <taxon>Bacillota</taxon>
        <taxon>Bacilli</taxon>
        <taxon>Bacillales</taxon>
        <taxon>Bacillaceae</taxon>
        <taxon>Caldalkalibacillus</taxon>
    </lineage>
</organism>
<dbReference type="EMBL" id="JAUSUQ010000012">
    <property type="protein sequence ID" value="MDQ0340277.1"/>
    <property type="molecule type" value="Genomic_DNA"/>
</dbReference>
<proteinExistence type="predicted"/>
<reference evidence="2 3" key="1">
    <citation type="submission" date="2023-07" db="EMBL/GenBank/DDBJ databases">
        <title>Genomic Encyclopedia of Type Strains, Phase IV (KMG-IV): sequencing the most valuable type-strain genomes for metagenomic binning, comparative biology and taxonomic classification.</title>
        <authorList>
            <person name="Goeker M."/>
        </authorList>
    </citation>
    <scope>NUCLEOTIDE SEQUENCE [LARGE SCALE GENOMIC DNA]</scope>
    <source>
        <strain evidence="2 3">DSM 17740</strain>
    </source>
</reference>
<gene>
    <name evidence="2" type="ORF">J2S00_003082</name>
</gene>
<sequence length="63" mass="7165">MSQQLSIDANKVIDNLTTQVGIQTSNYAKQVALLQAQVQQLQQENTELKKKLEEHLENKDAKK</sequence>
<comment type="caution">
    <text evidence="2">The sequence shown here is derived from an EMBL/GenBank/DDBJ whole genome shotgun (WGS) entry which is preliminary data.</text>
</comment>
<name>A0ABU0CXK8_9BACI</name>
<keyword evidence="1" id="KW-0175">Coiled coil</keyword>
<accession>A0ABU0CXK8</accession>
<evidence type="ECO:0000313" key="3">
    <source>
        <dbReference type="Proteomes" id="UP001232445"/>
    </source>
</evidence>
<dbReference type="Proteomes" id="UP001232445">
    <property type="component" value="Unassembled WGS sequence"/>
</dbReference>
<dbReference type="RefSeq" id="WP_307341616.1">
    <property type="nucleotide sequence ID" value="NZ_JAUSUQ010000012.1"/>
</dbReference>
<evidence type="ECO:0000313" key="2">
    <source>
        <dbReference type="EMBL" id="MDQ0340277.1"/>
    </source>
</evidence>
<keyword evidence="3" id="KW-1185">Reference proteome</keyword>
<evidence type="ECO:0000256" key="1">
    <source>
        <dbReference type="SAM" id="Coils"/>
    </source>
</evidence>
<protein>
    <submittedName>
        <fullName evidence="2">Uncharacterized protein</fullName>
    </submittedName>
</protein>